<feature type="region of interest" description="Disordered" evidence="2">
    <location>
        <begin position="624"/>
        <end position="648"/>
    </location>
</feature>
<feature type="domain" description="Myb-like" evidence="3">
    <location>
        <begin position="678"/>
        <end position="741"/>
    </location>
</feature>
<name>A0A8C6SL54_9GOBI</name>
<reference evidence="4" key="2">
    <citation type="submission" date="2025-09" db="UniProtKB">
        <authorList>
            <consortium name="Ensembl"/>
        </authorList>
    </citation>
    <scope>IDENTIFICATION</scope>
</reference>
<evidence type="ECO:0000256" key="1">
    <source>
        <dbReference type="SAM" id="Coils"/>
    </source>
</evidence>
<dbReference type="SMART" id="SM00717">
    <property type="entry name" value="SANT"/>
    <property type="match status" value="4"/>
</dbReference>
<feature type="compositionally biased region" description="Basic and acidic residues" evidence="2">
    <location>
        <begin position="853"/>
        <end position="862"/>
    </location>
</feature>
<feature type="compositionally biased region" description="Basic and acidic residues" evidence="2">
    <location>
        <begin position="162"/>
        <end position="171"/>
    </location>
</feature>
<evidence type="ECO:0000313" key="4">
    <source>
        <dbReference type="Ensembl" id="ENSNMLP00000007855.1"/>
    </source>
</evidence>
<dbReference type="InterPro" id="IPR044822">
    <property type="entry name" value="Myb_DNA-bind_4"/>
</dbReference>
<evidence type="ECO:0000256" key="2">
    <source>
        <dbReference type="SAM" id="MobiDB-lite"/>
    </source>
</evidence>
<dbReference type="PANTHER" id="PTHR47595">
    <property type="entry name" value="HEAT SHOCK 70 KDA PROTEIN 14"/>
    <property type="match status" value="1"/>
</dbReference>
<accession>A0A8C6SL54</accession>
<feature type="compositionally biased region" description="Polar residues" evidence="2">
    <location>
        <begin position="172"/>
        <end position="181"/>
    </location>
</feature>
<feature type="coiled-coil region" evidence="1">
    <location>
        <begin position="46"/>
        <end position="73"/>
    </location>
</feature>
<evidence type="ECO:0000259" key="3">
    <source>
        <dbReference type="SMART" id="SM00717"/>
    </source>
</evidence>
<dbReference type="Ensembl" id="ENSNMLT00000008936.1">
    <property type="protein sequence ID" value="ENSNMLP00000007855.1"/>
    <property type="gene ID" value="ENSNMLG00000005598.1"/>
</dbReference>
<dbReference type="PANTHER" id="PTHR47595:SF1">
    <property type="entry name" value="MYB_SANT-LIKE DNA-BINDING DOMAIN-CONTAINING PROTEIN"/>
    <property type="match status" value="1"/>
</dbReference>
<feature type="domain" description="Myb-like" evidence="3">
    <location>
        <begin position="4"/>
        <end position="66"/>
    </location>
</feature>
<organism evidence="4 5">
    <name type="scientific">Neogobius melanostomus</name>
    <name type="common">round goby</name>
    <dbReference type="NCBI Taxonomy" id="47308"/>
    <lineage>
        <taxon>Eukaryota</taxon>
        <taxon>Metazoa</taxon>
        <taxon>Chordata</taxon>
        <taxon>Craniata</taxon>
        <taxon>Vertebrata</taxon>
        <taxon>Euteleostomi</taxon>
        <taxon>Actinopterygii</taxon>
        <taxon>Neopterygii</taxon>
        <taxon>Teleostei</taxon>
        <taxon>Neoteleostei</taxon>
        <taxon>Acanthomorphata</taxon>
        <taxon>Gobiaria</taxon>
        <taxon>Gobiiformes</taxon>
        <taxon>Gobioidei</taxon>
        <taxon>Gobiidae</taxon>
        <taxon>Benthophilinae</taxon>
        <taxon>Neogobiini</taxon>
        <taxon>Neogobius</taxon>
    </lineage>
</organism>
<dbReference type="InterPro" id="IPR001005">
    <property type="entry name" value="SANT/Myb"/>
</dbReference>
<dbReference type="Gene3D" id="1.10.10.60">
    <property type="entry name" value="Homeodomain-like"/>
    <property type="match status" value="4"/>
</dbReference>
<proteinExistence type="predicted"/>
<keyword evidence="1" id="KW-0175">Coiled coil</keyword>
<feature type="coiled-coil region" evidence="1">
    <location>
        <begin position="524"/>
        <end position="551"/>
    </location>
</feature>
<feature type="domain" description="Myb-like" evidence="3">
    <location>
        <begin position="295"/>
        <end position="359"/>
    </location>
</feature>
<sequence>MGKDKQYWSVAETISLLKLWSSLRPQLDRATRTKDSYEEIQRALAAQGHERELEQIVNKIKKLKMEFKEMNRSELDRDYWLKRNLYFDFLEKAFGHRGEGQATESDEDNVLERSSADDMEQLRKAMQENGCLLRLCPAADTFQRPRKSKDITKDIQSQDQTLNREHRDHGQSPDQNLRTKTNLDTEGNILGDREGNPHPCTSVTVKTEYTEDVSSIISSTNNGPSCSKGGWFPLGVQNSDIVKMEPTENEPLVHLSPGPALCSSDFKIEYVVTEDDFISFSVPSPGPVCPVQKMNSDKWLDAEVQALLSLYATKKMHQDFAGQKHNMRIFEKISHDLENIGIHHTTKQCREKVKKLKQDYKKIKEINESGAEFKKSKWFNILDSILGHHPDDSGSGAATSENSPMEPLESIFSEHNAERESSEGVLESANNGIQLSIDPVLSSSGLKIACVVSEAGDCSSYSSLSPPVPVLKLSGDKWFDAEVKALVSLYATKEMERDSEGQTNSRIYEKISSDLANIGIHHSAKQCREKIKKLKQDYRKIKEHNNQYGAEIKTSKWYDILESTLGHLPAYSGSATADNPTREPLESVCRENFTDAPNGLDYLSKSTQIQPCFERLLGSAHPAFASGDTPKPALPLQNRPSGNAAPDSIRVECSTEPRESTEDNHSIQLCFEPAFKTNNDKWHDAEVQAFLGIYATKKMQQDSEGQTRTKIFPGISRELAKIGIHRTARHCREKIKKLKQDYRRIKSHNESGAQFKKGKWYNALDSILGHDLAYSASAAVISDNSSVEPMEENSVISTESFGRLVKSCPDQPCLDGPLESAPVTLARASTPKPASLASNCPGGNAALGTTRTEGTEEAREGTEESVSEPEVDSGQIPHLLQRPVNDTVPCHPAVRSTAFHFRPVKRKRKESSELVECLERMHEQYLQHSRDMHEALLNRMDAHMTTVIGLMGRMAAAMEAQAAKQPPPK</sequence>
<dbReference type="Proteomes" id="UP000694523">
    <property type="component" value="Unplaced"/>
</dbReference>
<dbReference type="Pfam" id="PF13837">
    <property type="entry name" value="Myb_DNA-bind_4"/>
    <property type="match status" value="4"/>
</dbReference>
<evidence type="ECO:0000313" key="5">
    <source>
        <dbReference type="Proteomes" id="UP000694523"/>
    </source>
</evidence>
<keyword evidence="5" id="KW-1185">Reference proteome</keyword>
<feature type="domain" description="Myb-like" evidence="3">
    <location>
        <begin position="474"/>
        <end position="537"/>
    </location>
</feature>
<reference evidence="4" key="1">
    <citation type="submission" date="2025-08" db="UniProtKB">
        <authorList>
            <consortium name="Ensembl"/>
        </authorList>
    </citation>
    <scope>IDENTIFICATION</scope>
</reference>
<dbReference type="AlphaFoldDB" id="A0A8C6SL54"/>
<protein>
    <recommendedName>
        <fullName evidence="3">Myb-like domain-containing protein</fullName>
    </recommendedName>
</protein>
<feature type="region of interest" description="Disordered" evidence="2">
    <location>
        <begin position="830"/>
        <end position="873"/>
    </location>
</feature>
<feature type="region of interest" description="Disordered" evidence="2">
    <location>
        <begin position="144"/>
        <end position="181"/>
    </location>
</feature>